<keyword evidence="2" id="KW-1185">Reference proteome</keyword>
<proteinExistence type="predicted"/>
<dbReference type="Proteomes" id="UP000442714">
    <property type="component" value="Unassembled WGS sequence"/>
</dbReference>
<comment type="caution">
    <text evidence="1">The sequence shown here is derived from an EMBL/GenBank/DDBJ whole genome shotgun (WGS) entry which is preliminary data.</text>
</comment>
<dbReference type="EMBL" id="WTYX01000001">
    <property type="protein sequence ID" value="MXO89282.1"/>
    <property type="molecule type" value="Genomic_DNA"/>
</dbReference>
<dbReference type="AlphaFoldDB" id="A0A844ZPL1"/>
<name>A0A844ZPL1_9SPHN</name>
<evidence type="ECO:0000313" key="1">
    <source>
        <dbReference type="EMBL" id="MXO89282.1"/>
    </source>
</evidence>
<sequence>MTKKTTTKESAPRKKADSKINKVIALMRRKNGASLEEMVQATAWLPHTTHAALSGLRKRGREITRTKSDGVSRYSIVGESK</sequence>
<gene>
    <name evidence="1" type="ORF">GRI41_00410</name>
</gene>
<organism evidence="1 2">
    <name type="scientific">Pontixanthobacter aquaemixtae</name>
    <dbReference type="NCBI Taxonomy" id="1958940"/>
    <lineage>
        <taxon>Bacteria</taxon>
        <taxon>Pseudomonadati</taxon>
        <taxon>Pseudomonadota</taxon>
        <taxon>Alphaproteobacteria</taxon>
        <taxon>Sphingomonadales</taxon>
        <taxon>Erythrobacteraceae</taxon>
        <taxon>Pontixanthobacter</taxon>
    </lineage>
</organism>
<dbReference type="RefSeq" id="WP_160602699.1">
    <property type="nucleotide sequence ID" value="NZ_WTYX01000001.1"/>
</dbReference>
<dbReference type="OrthoDB" id="7206991at2"/>
<reference evidence="1 2" key="1">
    <citation type="submission" date="2019-12" db="EMBL/GenBank/DDBJ databases">
        <title>Genomic-based taxomic classification of the family Erythrobacteraceae.</title>
        <authorList>
            <person name="Xu L."/>
        </authorList>
    </citation>
    <scope>NUCLEOTIDE SEQUENCE [LARGE SCALE GENOMIC DNA]</scope>
    <source>
        <strain evidence="1 2">KCTC 52763</strain>
    </source>
</reference>
<accession>A0A844ZPL1</accession>
<dbReference type="Pfam" id="PF11994">
    <property type="entry name" value="DUF3489"/>
    <property type="match status" value="1"/>
</dbReference>
<dbReference type="InterPro" id="IPR021880">
    <property type="entry name" value="DUF3489"/>
</dbReference>
<evidence type="ECO:0000313" key="2">
    <source>
        <dbReference type="Proteomes" id="UP000442714"/>
    </source>
</evidence>
<protein>
    <submittedName>
        <fullName evidence="1">DUF3489 domain-containing protein</fullName>
    </submittedName>
</protein>